<evidence type="ECO:0000259" key="1">
    <source>
        <dbReference type="Pfam" id="PF09084"/>
    </source>
</evidence>
<organism evidence="2 3">
    <name type="scientific">Modicella reniformis</name>
    <dbReference type="NCBI Taxonomy" id="1440133"/>
    <lineage>
        <taxon>Eukaryota</taxon>
        <taxon>Fungi</taxon>
        <taxon>Fungi incertae sedis</taxon>
        <taxon>Mucoromycota</taxon>
        <taxon>Mortierellomycotina</taxon>
        <taxon>Mortierellomycetes</taxon>
        <taxon>Mortierellales</taxon>
        <taxon>Mortierellaceae</taxon>
        <taxon>Modicella</taxon>
    </lineage>
</organism>
<feature type="domain" description="SsuA/THI5-like" evidence="1">
    <location>
        <begin position="1"/>
        <end position="67"/>
    </location>
</feature>
<evidence type="ECO:0000313" key="3">
    <source>
        <dbReference type="Proteomes" id="UP000749646"/>
    </source>
</evidence>
<dbReference type="Proteomes" id="UP000749646">
    <property type="component" value="Unassembled WGS sequence"/>
</dbReference>
<dbReference type="InterPro" id="IPR015168">
    <property type="entry name" value="SsuA/THI5"/>
</dbReference>
<protein>
    <recommendedName>
        <fullName evidence="1">SsuA/THI5-like domain-containing protein</fullName>
    </recommendedName>
</protein>
<keyword evidence="3" id="KW-1185">Reference proteome</keyword>
<proteinExistence type="predicted"/>
<dbReference type="OrthoDB" id="1363at2759"/>
<comment type="caution">
    <text evidence="2">The sequence shown here is derived from an EMBL/GenBank/DDBJ whole genome shotgun (WGS) entry which is preliminary data.</text>
</comment>
<dbReference type="Gene3D" id="3.40.190.10">
    <property type="entry name" value="Periplasmic binding protein-like II"/>
    <property type="match status" value="1"/>
</dbReference>
<gene>
    <name evidence="2" type="ORF">BGZ65_000394</name>
</gene>
<evidence type="ECO:0000313" key="2">
    <source>
        <dbReference type="EMBL" id="KAF9991586.1"/>
    </source>
</evidence>
<sequence>MAVELGFFQKEGVVVERICCPGGTGEMTAKLIDGSLDVAIALTEGLVAGIAKGHDAYKMIGTYVKSPL</sequence>
<dbReference type="AlphaFoldDB" id="A0A9P6SQK4"/>
<dbReference type="EMBL" id="JAAAHW010002656">
    <property type="protein sequence ID" value="KAF9991586.1"/>
    <property type="molecule type" value="Genomic_DNA"/>
</dbReference>
<dbReference type="Pfam" id="PF09084">
    <property type="entry name" value="NMT1"/>
    <property type="match status" value="1"/>
</dbReference>
<accession>A0A9P6SQK4</accession>
<feature type="non-terminal residue" evidence="2">
    <location>
        <position position="68"/>
    </location>
</feature>
<reference evidence="2" key="1">
    <citation type="journal article" date="2020" name="Fungal Divers.">
        <title>Resolving the Mortierellaceae phylogeny through synthesis of multi-gene phylogenetics and phylogenomics.</title>
        <authorList>
            <person name="Vandepol N."/>
            <person name="Liber J."/>
            <person name="Desiro A."/>
            <person name="Na H."/>
            <person name="Kennedy M."/>
            <person name="Barry K."/>
            <person name="Grigoriev I.V."/>
            <person name="Miller A.N."/>
            <person name="O'Donnell K."/>
            <person name="Stajich J.E."/>
            <person name="Bonito G."/>
        </authorList>
    </citation>
    <scope>NUCLEOTIDE SEQUENCE</scope>
    <source>
        <strain evidence="2">MES-2147</strain>
    </source>
</reference>
<name>A0A9P6SQK4_9FUNG</name>